<feature type="compositionally biased region" description="Basic and acidic residues" evidence="4">
    <location>
        <begin position="90"/>
        <end position="130"/>
    </location>
</feature>
<keyword evidence="1 3" id="KW-0689">Ribosomal protein</keyword>
<dbReference type="EMBL" id="PFTC01000024">
    <property type="protein sequence ID" value="PJB98793.1"/>
    <property type="molecule type" value="Genomic_DNA"/>
</dbReference>
<dbReference type="HAMAP" id="MF_00385">
    <property type="entry name" value="Ribosomal_bS16"/>
    <property type="match status" value="1"/>
</dbReference>
<dbReference type="GO" id="GO:0003735">
    <property type="term" value="F:structural constituent of ribosome"/>
    <property type="evidence" value="ECO:0007669"/>
    <property type="project" value="InterPro"/>
</dbReference>
<accession>A0A2M8DLS5</accession>
<dbReference type="PANTHER" id="PTHR12919:SF20">
    <property type="entry name" value="SMALL RIBOSOMAL SUBUNIT PROTEIN BS16M"/>
    <property type="match status" value="1"/>
</dbReference>
<dbReference type="InterPro" id="IPR000307">
    <property type="entry name" value="Ribosomal_bS16"/>
</dbReference>
<keyword evidence="2 3" id="KW-0687">Ribonucleoprotein</keyword>
<dbReference type="PANTHER" id="PTHR12919">
    <property type="entry name" value="30S RIBOSOMAL PROTEIN S16"/>
    <property type="match status" value="1"/>
</dbReference>
<gene>
    <name evidence="3 5" type="primary">rpsP</name>
    <name evidence="5" type="ORF">CO078_00820</name>
</gene>
<proteinExistence type="inferred from homology"/>
<name>A0A2M8DLS5_9BACT</name>
<feature type="region of interest" description="Disordered" evidence="4">
    <location>
        <begin position="83"/>
        <end position="138"/>
    </location>
</feature>
<dbReference type="SUPFAM" id="SSF54565">
    <property type="entry name" value="Ribosomal protein S16"/>
    <property type="match status" value="1"/>
</dbReference>
<evidence type="ECO:0000256" key="3">
    <source>
        <dbReference type="HAMAP-Rule" id="MF_00385"/>
    </source>
</evidence>
<dbReference type="AlphaFoldDB" id="A0A2M8DLS5"/>
<evidence type="ECO:0000313" key="5">
    <source>
        <dbReference type="EMBL" id="PJB98793.1"/>
    </source>
</evidence>
<dbReference type="NCBIfam" id="TIGR00002">
    <property type="entry name" value="S16"/>
    <property type="match status" value="1"/>
</dbReference>
<evidence type="ECO:0000256" key="2">
    <source>
        <dbReference type="ARBA" id="ARBA00023274"/>
    </source>
</evidence>
<evidence type="ECO:0000313" key="6">
    <source>
        <dbReference type="Proteomes" id="UP000230097"/>
    </source>
</evidence>
<evidence type="ECO:0000256" key="1">
    <source>
        <dbReference type="ARBA" id="ARBA00022980"/>
    </source>
</evidence>
<comment type="similarity">
    <text evidence="3">Belongs to the bacterial ribosomal protein bS16 family.</text>
</comment>
<dbReference type="Proteomes" id="UP000230097">
    <property type="component" value="Unassembled WGS sequence"/>
</dbReference>
<dbReference type="Gene3D" id="3.30.1320.10">
    <property type="match status" value="1"/>
</dbReference>
<evidence type="ECO:0000256" key="4">
    <source>
        <dbReference type="SAM" id="MobiDB-lite"/>
    </source>
</evidence>
<organism evidence="5 6">
    <name type="scientific">Candidatus Nealsonbacteria bacterium CG_4_9_14_0_8_um_filter_36_17</name>
    <dbReference type="NCBI Taxonomy" id="1974693"/>
    <lineage>
        <taxon>Bacteria</taxon>
        <taxon>Candidatus Nealsoniibacteriota</taxon>
    </lineage>
</organism>
<dbReference type="InterPro" id="IPR023803">
    <property type="entry name" value="Ribosomal_bS16_dom_sf"/>
</dbReference>
<comment type="caution">
    <text evidence="5">The sequence shown here is derived from an EMBL/GenBank/DDBJ whole genome shotgun (WGS) entry which is preliminary data.</text>
</comment>
<dbReference type="Pfam" id="PF00886">
    <property type="entry name" value="Ribosomal_S16"/>
    <property type="match status" value="1"/>
</dbReference>
<reference evidence="6" key="1">
    <citation type="submission" date="2017-09" db="EMBL/GenBank/DDBJ databases">
        <title>Depth-based differentiation of microbial function through sediment-hosted aquifers and enrichment of novel symbionts in the deep terrestrial subsurface.</title>
        <authorList>
            <person name="Probst A.J."/>
            <person name="Ladd B."/>
            <person name="Jarett J.K."/>
            <person name="Geller-Mcgrath D.E."/>
            <person name="Sieber C.M.K."/>
            <person name="Emerson J.B."/>
            <person name="Anantharaman K."/>
            <person name="Thomas B.C."/>
            <person name="Malmstrom R."/>
            <person name="Stieglmeier M."/>
            <person name="Klingl A."/>
            <person name="Woyke T."/>
            <person name="Ryan C.M."/>
            <person name="Banfield J.F."/>
        </authorList>
    </citation>
    <scope>NUCLEOTIDE SEQUENCE [LARGE SCALE GENOMIC DNA]</scope>
</reference>
<dbReference type="GO" id="GO:0006412">
    <property type="term" value="P:translation"/>
    <property type="evidence" value="ECO:0007669"/>
    <property type="project" value="UniProtKB-UniRule"/>
</dbReference>
<sequence length="138" mass="15728">MLVIRFLRVGKKNQPSFKIVVTDKRESSTTGRSVEEVGFWNPLTKEKVLKSERIKYWLSVGAKPSPTVFNLLVSEKIVEGKKIDVHKKPKEKEEKPLAEKPAEKKPAEEKPKEPAVAESVEGKEKKEPEKKKKPQKTP</sequence>
<dbReference type="GO" id="GO:0015935">
    <property type="term" value="C:small ribosomal subunit"/>
    <property type="evidence" value="ECO:0007669"/>
    <property type="project" value="TreeGrafter"/>
</dbReference>
<dbReference type="GO" id="GO:0005737">
    <property type="term" value="C:cytoplasm"/>
    <property type="evidence" value="ECO:0007669"/>
    <property type="project" value="UniProtKB-ARBA"/>
</dbReference>
<protein>
    <recommendedName>
        <fullName evidence="3">Small ribosomal subunit protein bS16</fullName>
    </recommendedName>
</protein>